<gene>
    <name evidence="2" type="ORF">Anapl_04646</name>
</gene>
<keyword evidence="3" id="KW-1185">Reference proteome</keyword>
<sequence length="496" mass="54308">MCLPHMTTVAVPTLQGTHHGPWFPQAIIAPTFLSNSTKAVLLYLSCGYDYKGAGYNINPCYYQHLQMQSPPLLQPTPLVALQHRLMQIPRLCPVLPAVLHQPSLPMPAQTAQPQAGEQPNLPKHPQHPTNPNLTDAAPVTGESSPAQVPMPDAPLQPQQSDKTKLEETRLYTSSLLQPPEKGPLEPAASTASLQQKVLSAGINRDAMLRCQLKSCKMNNTGSLVEQPWSPPLQGGGTLDCPKGNLATPDCPKGNLGSLVEQPWSPPLQGGGAVQTSPAAAPSSREAAGNALKEGMSSLLQPCLEISSLPRVSEKGFHFFLFRNHMSPENGLLNGKKKRETKSPERKYIFGRKRSCNKIAETTGGRRTSHWVCNQEGKQLILLRKKPYRNLKQRGMASYEDVNMSTASPLFSVDCATLICRAVDLQGGWVRLSLGIVSYGIRSVLVRLFVHLEDRLPSTEGGGGYKASVMVMFKWETSNVLPQQMGIYRPDEFHHEN</sequence>
<feature type="region of interest" description="Disordered" evidence="1">
    <location>
        <begin position="104"/>
        <end position="164"/>
    </location>
</feature>
<organism evidence="2 3">
    <name type="scientific">Anas platyrhynchos</name>
    <name type="common">Mallard</name>
    <name type="synonym">Anas boschas</name>
    <dbReference type="NCBI Taxonomy" id="8839"/>
    <lineage>
        <taxon>Eukaryota</taxon>
        <taxon>Metazoa</taxon>
        <taxon>Chordata</taxon>
        <taxon>Craniata</taxon>
        <taxon>Vertebrata</taxon>
        <taxon>Euteleostomi</taxon>
        <taxon>Archelosauria</taxon>
        <taxon>Archosauria</taxon>
        <taxon>Dinosauria</taxon>
        <taxon>Saurischia</taxon>
        <taxon>Theropoda</taxon>
        <taxon>Coelurosauria</taxon>
        <taxon>Aves</taxon>
        <taxon>Neognathae</taxon>
        <taxon>Galloanserae</taxon>
        <taxon>Anseriformes</taxon>
        <taxon>Anatidae</taxon>
        <taxon>Anatinae</taxon>
        <taxon>Anas</taxon>
    </lineage>
</organism>
<evidence type="ECO:0000313" key="2">
    <source>
        <dbReference type="EMBL" id="EOB04051.1"/>
    </source>
</evidence>
<evidence type="ECO:0000256" key="1">
    <source>
        <dbReference type="SAM" id="MobiDB-lite"/>
    </source>
</evidence>
<dbReference type="Proteomes" id="UP000296049">
    <property type="component" value="Unassembled WGS sequence"/>
</dbReference>
<evidence type="ECO:0000313" key="3">
    <source>
        <dbReference type="Proteomes" id="UP000296049"/>
    </source>
</evidence>
<accession>R0K241</accession>
<proteinExistence type="predicted"/>
<dbReference type="AlphaFoldDB" id="R0K241"/>
<reference evidence="3" key="1">
    <citation type="journal article" date="2013" name="Nat. Genet.">
        <title>The duck genome and transcriptome provide insight into an avian influenza virus reservoir species.</title>
        <authorList>
            <person name="Huang Y."/>
            <person name="Li Y."/>
            <person name="Burt D.W."/>
            <person name="Chen H."/>
            <person name="Zhang Y."/>
            <person name="Qian W."/>
            <person name="Kim H."/>
            <person name="Gan S."/>
            <person name="Zhao Y."/>
            <person name="Li J."/>
            <person name="Yi K."/>
            <person name="Feng H."/>
            <person name="Zhu P."/>
            <person name="Li B."/>
            <person name="Liu Q."/>
            <person name="Fairley S."/>
            <person name="Magor K.E."/>
            <person name="Du Z."/>
            <person name="Hu X."/>
            <person name="Goodman L."/>
            <person name="Tafer H."/>
            <person name="Vignal A."/>
            <person name="Lee T."/>
            <person name="Kim K.W."/>
            <person name="Sheng Z."/>
            <person name="An Y."/>
            <person name="Searle S."/>
            <person name="Herrero J."/>
            <person name="Groenen M.A."/>
            <person name="Crooijmans R.P."/>
            <person name="Faraut T."/>
            <person name="Cai Q."/>
            <person name="Webster R.G."/>
            <person name="Aldridge J.R."/>
            <person name="Warren W.C."/>
            <person name="Bartschat S."/>
            <person name="Kehr S."/>
            <person name="Marz M."/>
            <person name="Stadler P.F."/>
            <person name="Smith J."/>
            <person name="Kraus R.H."/>
            <person name="Zhao Y."/>
            <person name="Ren L."/>
            <person name="Fei J."/>
            <person name="Morisson M."/>
            <person name="Kaiser P."/>
            <person name="Griffin D.K."/>
            <person name="Rao M."/>
            <person name="Pitel F."/>
            <person name="Wang J."/>
            <person name="Li N."/>
        </authorList>
    </citation>
    <scope>NUCLEOTIDE SEQUENCE [LARGE SCALE GENOMIC DNA]</scope>
</reference>
<feature type="region of interest" description="Disordered" evidence="1">
    <location>
        <begin position="265"/>
        <end position="288"/>
    </location>
</feature>
<name>R0K241_ANAPL</name>
<protein>
    <submittedName>
        <fullName evidence="2">Uncharacterized protein</fullName>
    </submittedName>
</protein>
<dbReference type="EMBL" id="KB742810">
    <property type="protein sequence ID" value="EOB04051.1"/>
    <property type="molecule type" value="Genomic_DNA"/>
</dbReference>